<dbReference type="AlphaFoldDB" id="A0A068UX17"/>
<accession>A0A068UX17</accession>
<feature type="transmembrane region" description="Helical" evidence="1">
    <location>
        <begin position="58"/>
        <end position="77"/>
    </location>
</feature>
<keyword evidence="1" id="KW-0812">Transmembrane</keyword>
<sequence length="92" mass="10440">MSPHSATGRASKPEKGKPRLLLLPLLLLLSPQAVLSPFPIICIATNDNFRNVCDFSVIFTFFLLILYLFYHFGTHLIQIQPLKMAQVLNTQR</sequence>
<gene>
    <name evidence="2" type="ORF">GSCOC_T00037684001</name>
</gene>
<keyword evidence="1" id="KW-1133">Transmembrane helix</keyword>
<keyword evidence="3" id="KW-1185">Reference proteome</keyword>
<organism evidence="2 3">
    <name type="scientific">Coffea canephora</name>
    <name type="common">Robusta coffee</name>
    <dbReference type="NCBI Taxonomy" id="49390"/>
    <lineage>
        <taxon>Eukaryota</taxon>
        <taxon>Viridiplantae</taxon>
        <taxon>Streptophyta</taxon>
        <taxon>Embryophyta</taxon>
        <taxon>Tracheophyta</taxon>
        <taxon>Spermatophyta</taxon>
        <taxon>Magnoliopsida</taxon>
        <taxon>eudicotyledons</taxon>
        <taxon>Gunneridae</taxon>
        <taxon>Pentapetalae</taxon>
        <taxon>asterids</taxon>
        <taxon>lamiids</taxon>
        <taxon>Gentianales</taxon>
        <taxon>Rubiaceae</taxon>
        <taxon>Ixoroideae</taxon>
        <taxon>Gardenieae complex</taxon>
        <taxon>Bertiereae - Coffeeae clade</taxon>
        <taxon>Coffeeae</taxon>
        <taxon>Coffea</taxon>
    </lineage>
</organism>
<dbReference type="EMBL" id="HG739156">
    <property type="protein sequence ID" value="CDP12971.1"/>
    <property type="molecule type" value="Genomic_DNA"/>
</dbReference>
<dbReference type="Gramene" id="CDP12971">
    <property type="protein sequence ID" value="CDP12971"/>
    <property type="gene ID" value="GSCOC_T00037684001"/>
</dbReference>
<dbReference type="InParanoid" id="A0A068UX17"/>
<proteinExistence type="predicted"/>
<protein>
    <submittedName>
        <fullName evidence="2">Uncharacterized protein</fullName>
    </submittedName>
</protein>
<dbReference type="Proteomes" id="UP000295252">
    <property type="component" value="Chromosome X"/>
</dbReference>
<evidence type="ECO:0000313" key="2">
    <source>
        <dbReference type="EMBL" id="CDP12971.1"/>
    </source>
</evidence>
<evidence type="ECO:0000313" key="3">
    <source>
        <dbReference type="Proteomes" id="UP000295252"/>
    </source>
</evidence>
<keyword evidence="1" id="KW-0472">Membrane</keyword>
<reference evidence="3" key="1">
    <citation type="journal article" date="2014" name="Science">
        <title>The coffee genome provides insight into the convergent evolution of caffeine biosynthesis.</title>
        <authorList>
            <person name="Denoeud F."/>
            <person name="Carretero-Paulet L."/>
            <person name="Dereeper A."/>
            <person name="Droc G."/>
            <person name="Guyot R."/>
            <person name="Pietrella M."/>
            <person name="Zheng C."/>
            <person name="Alberti A."/>
            <person name="Anthony F."/>
            <person name="Aprea G."/>
            <person name="Aury J.M."/>
            <person name="Bento P."/>
            <person name="Bernard M."/>
            <person name="Bocs S."/>
            <person name="Campa C."/>
            <person name="Cenci A."/>
            <person name="Combes M.C."/>
            <person name="Crouzillat D."/>
            <person name="Da Silva C."/>
            <person name="Daddiego L."/>
            <person name="De Bellis F."/>
            <person name="Dussert S."/>
            <person name="Garsmeur O."/>
            <person name="Gayraud T."/>
            <person name="Guignon V."/>
            <person name="Jahn K."/>
            <person name="Jamilloux V."/>
            <person name="Joet T."/>
            <person name="Labadie K."/>
            <person name="Lan T."/>
            <person name="Leclercq J."/>
            <person name="Lepelley M."/>
            <person name="Leroy T."/>
            <person name="Li L.T."/>
            <person name="Librado P."/>
            <person name="Lopez L."/>
            <person name="Munoz A."/>
            <person name="Noel B."/>
            <person name="Pallavicini A."/>
            <person name="Perrotta G."/>
            <person name="Poncet V."/>
            <person name="Pot D."/>
            <person name="Priyono X."/>
            <person name="Rigoreau M."/>
            <person name="Rouard M."/>
            <person name="Rozas J."/>
            <person name="Tranchant-Dubreuil C."/>
            <person name="VanBuren R."/>
            <person name="Zhang Q."/>
            <person name="Andrade A.C."/>
            <person name="Argout X."/>
            <person name="Bertrand B."/>
            <person name="de Kochko A."/>
            <person name="Graziosi G."/>
            <person name="Henry R.J."/>
            <person name="Jayarama X."/>
            <person name="Ming R."/>
            <person name="Nagai C."/>
            <person name="Rounsley S."/>
            <person name="Sankoff D."/>
            <person name="Giuliano G."/>
            <person name="Albert V.A."/>
            <person name="Wincker P."/>
            <person name="Lashermes P."/>
        </authorList>
    </citation>
    <scope>NUCLEOTIDE SEQUENCE [LARGE SCALE GENOMIC DNA]</scope>
    <source>
        <strain evidence="3">cv. DH200-94</strain>
    </source>
</reference>
<name>A0A068UX17_COFCA</name>
<evidence type="ECO:0000256" key="1">
    <source>
        <dbReference type="SAM" id="Phobius"/>
    </source>
</evidence>